<dbReference type="AlphaFoldDB" id="D8SZB3"/>
<dbReference type="EMBL" id="GL377655">
    <property type="protein sequence ID" value="EFJ10179.1"/>
    <property type="molecule type" value="Genomic_DNA"/>
</dbReference>
<feature type="transmembrane region" description="Helical" evidence="6">
    <location>
        <begin position="87"/>
        <end position="109"/>
    </location>
</feature>
<dbReference type="HOGENOM" id="CLU_001265_54_2_1"/>
<dbReference type="SUPFAM" id="SSF103473">
    <property type="entry name" value="MFS general substrate transporter"/>
    <property type="match status" value="1"/>
</dbReference>
<dbReference type="InParanoid" id="D8SZB3"/>
<evidence type="ECO:0000256" key="2">
    <source>
        <dbReference type="ARBA" id="ARBA00022448"/>
    </source>
</evidence>
<gene>
    <name evidence="8" type="ORF">SELMODRAFT_184037</name>
</gene>
<dbReference type="GO" id="GO:0022857">
    <property type="term" value="F:transmembrane transporter activity"/>
    <property type="evidence" value="ECO:0007669"/>
    <property type="project" value="InterPro"/>
</dbReference>
<feature type="transmembrane region" description="Helical" evidence="6">
    <location>
        <begin position="417"/>
        <end position="445"/>
    </location>
</feature>
<dbReference type="PANTHER" id="PTHR23504">
    <property type="entry name" value="MAJOR FACILITATOR SUPERFAMILY DOMAIN-CONTAINING PROTEIN 10"/>
    <property type="match status" value="1"/>
</dbReference>
<comment type="subcellular location">
    <subcellularLocation>
        <location evidence="1">Membrane</location>
        <topology evidence="1">Multi-pass membrane protein</topology>
    </subcellularLocation>
</comment>
<dbReference type="OMA" id="PIAYVMV"/>
<feature type="transmembrane region" description="Helical" evidence="6">
    <location>
        <begin position="322"/>
        <end position="341"/>
    </location>
</feature>
<feature type="domain" description="Major facilitator superfamily (MFS) profile" evidence="7">
    <location>
        <begin position="49"/>
        <end position="482"/>
    </location>
</feature>
<dbReference type="KEGG" id="smo:SELMODRAFT_184037"/>
<keyword evidence="2" id="KW-0813">Transport</keyword>
<dbReference type="InterPro" id="IPR036259">
    <property type="entry name" value="MFS_trans_sf"/>
</dbReference>
<dbReference type="InterPro" id="IPR011701">
    <property type="entry name" value="MFS"/>
</dbReference>
<evidence type="ECO:0000256" key="1">
    <source>
        <dbReference type="ARBA" id="ARBA00004141"/>
    </source>
</evidence>
<feature type="transmembrane region" description="Helical" evidence="6">
    <location>
        <begin position="187"/>
        <end position="206"/>
    </location>
</feature>
<name>D8SZB3_SELML</name>
<dbReference type="Gramene" id="EFJ10179">
    <property type="protein sequence ID" value="EFJ10179"/>
    <property type="gene ID" value="SELMODRAFT_184037"/>
</dbReference>
<dbReference type="PANTHER" id="PTHR23504:SF15">
    <property type="entry name" value="MAJOR FACILITATOR SUPERFAMILY (MFS) PROFILE DOMAIN-CONTAINING PROTEIN"/>
    <property type="match status" value="1"/>
</dbReference>
<keyword evidence="3 6" id="KW-0812">Transmembrane</keyword>
<feature type="transmembrane region" description="Helical" evidence="6">
    <location>
        <begin position="226"/>
        <end position="247"/>
    </location>
</feature>
<dbReference type="GO" id="GO:0016020">
    <property type="term" value="C:membrane"/>
    <property type="evidence" value="ECO:0007669"/>
    <property type="project" value="UniProtKB-SubCell"/>
</dbReference>
<keyword evidence="5 6" id="KW-0472">Membrane</keyword>
<sequence length="491" mass="53535">MLSAARQVEEQEQAAVPLLGSKKGAGYPGCPGCKAAHLQRKNAPVPYKLLGFLGVVTLANCLPISVLYPFVYFMVKDFHVAKSDEDIGYYAGWLGSSFMAGRAVTGLFWGRIADKYGRKSAMYLGITSVLVFNTLFGMSTNFAMALVTRFILGSFNGILGVVKAYASEICSEEHQAVSMSTNDIQVGTTWGLGLIVGPSLGGFLAQPAEKFPNVFTKGSIFARFPYLLQALCVSAFALVALFVIPALPETLHKHHNTVKDEESSVERSEKEDQSIWTNWPLMASTVVYCLWSLHNIAYTEIFSLWSVSPRADGGLGFTSSDVGAVLGVSGFAMLVTQTLLFPVVARLIGAIRSYRYAALITVPLLISYPFFNKIHNSTWTHIVVFSASILKFVLSVAAFTGSFMLTNNTVKQRQRGAANGFSVSVVSVFKAIGPAAGGIVFAWAQTRQDAWFLPGDHLVFFFLNVFAFLTVISTFEPFLPRSADKLMEEDI</sequence>
<feature type="transmembrane region" description="Helical" evidence="6">
    <location>
        <begin position="383"/>
        <end position="405"/>
    </location>
</feature>
<evidence type="ECO:0000259" key="7">
    <source>
        <dbReference type="PROSITE" id="PS50850"/>
    </source>
</evidence>
<feature type="transmembrane region" description="Helical" evidence="6">
    <location>
        <begin position="457"/>
        <end position="479"/>
    </location>
</feature>
<dbReference type="CDD" id="cd17330">
    <property type="entry name" value="MFS_SLC46_TetA_like"/>
    <property type="match status" value="1"/>
</dbReference>
<evidence type="ECO:0000313" key="9">
    <source>
        <dbReference type="Proteomes" id="UP000001514"/>
    </source>
</evidence>
<evidence type="ECO:0000256" key="5">
    <source>
        <dbReference type="ARBA" id="ARBA00023136"/>
    </source>
</evidence>
<evidence type="ECO:0000256" key="4">
    <source>
        <dbReference type="ARBA" id="ARBA00022989"/>
    </source>
</evidence>
<keyword evidence="9" id="KW-1185">Reference proteome</keyword>
<proteinExistence type="predicted"/>
<protein>
    <recommendedName>
        <fullName evidence="7">Major facilitator superfamily (MFS) profile domain-containing protein</fullName>
    </recommendedName>
</protein>
<reference evidence="8 9" key="1">
    <citation type="journal article" date="2011" name="Science">
        <title>The Selaginella genome identifies genetic changes associated with the evolution of vascular plants.</title>
        <authorList>
            <person name="Banks J.A."/>
            <person name="Nishiyama T."/>
            <person name="Hasebe M."/>
            <person name="Bowman J.L."/>
            <person name="Gribskov M."/>
            <person name="dePamphilis C."/>
            <person name="Albert V.A."/>
            <person name="Aono N."/>
            <person name="Aoyama T."/>
            <person name="Ambrose B.A."/>
            <person name="Ashton N.W."/>
            <person name="Axtell M.J."/>
            <person name="Barker E."/>
            <person name="Barker M.S."/>
            <person name="Bennetzen J.L."/>
            <person name="Bonawitz N.D."/>
            <person name="Chapple C."/>
            <person name="Cheng C."/>
            <person name="Correa L.G."/>
            <person name="Dacre M."/>
            <person name="DeBarry J."/>
            <person name="Dreyer I."/>
            <person name="Elias M."/>
            <person name="Engstrom E.M."/>
            <person name="Estelle M."/>
            <person name="Feng L."/>
            <person name="Finet C."/>
            <person name="Floyd S.K."/>
            <person name="Frommer W.B."/>
            <person name="Fujita T."/>
            <person name="Gramzow L."/>
            <person name="Gutensohn M."/>
            <person name="Harholt J."/>
            <person name="Hattori M."/>
            <person name="Heyl A."/>
            <person name="Hirai T."/>
            <person name="Hiwatashi Y."/>
            <person name="Ishikawa M."/>
            <person name="Iwata M."/>
            <person name="Karol K.G."/>
            <person name="Koehler B."/>
            <person name="Kolukisaoglu U."/>
            <person name="Kubo M."/>
            <person name="Kurata T."/>
            <person name="Lalonde S."/>
            <person name="Li K."/>
            <person name="Li Y."/>
            <person name="Litt A."/>
            <person name="Lyons E."/>
            <person name="Manning G."/>
            <person name="Maruyama T."/>
            <person name="Michael T.P."/>
            <person name="Mikami K."/>
            <person name="Miyazaki S."/>
            <person name="Morinaga S."/>
            <person name="Murata T."/>
            <person name="Mueller-Roeber B."/>
            <person name="Nelson D.R."/>
            <person name="Obara M."/>
            <person name="Oguri Y."/>
            <person name="Olmstead R.G."/>
            <person name="Onodera N."/>
            <person name="Petersen B.L."/>
            <person name="Pils B."/>
            <person name="Prigge M."/>
            <person name="Rensing S.A."/>
            <person name="Riano-Pachon D.M."/>
            <person name="Roberts A.W."/>
            <person name="Sato Y."/>
            <person name="Scheller H.V."/>
            <person name="Schulz B."/>
            <person name="Schulz C."/>
            <person name="Shakirov E.V."/>
            <person name="Shibagaki N."/>
            <person name="Shinohara N."/>
            <person name="Shippen D.E."/>
            <person name="Soerensen I."/>
            <person name="Sotooka R."/>
            <person name="Sugimoto N."/>
            <person name="Sugita M."/>
            <person name="Sumikawa N."/>
            <person name="Tanurdzic M."/>
            <person name="Theissen G."/>
            <person name="Ulvskov P."/>
            <person name="Wakazuki S."/>
            <person name="Weng J.K."/>
            <person name="Willats W.W."/>
            <person name="Wipf D."/>
            <person name="Wolf P.G."/>
            <person name="Yang L."/>
            <person name="Zimmer A.D."/>
            <person name="Zhu Q."/>
            <person name="Mitros T."/>
            <person name="Hellsten U."/>
            <person name="Loque D."/>
            <person name="Otillar R."/>
            <person name="Salamov A."/>
            <person name="Schmutz J."/>
            <person name="Shapiro H."/>
            <person name="Lindquist E."/>
            <person name="Lucas S."/>
            <person name="Rokhsar D."/>
            <person name="Grigoriev I.V."/>
        </authorList>
    </citation>
    <scope>NUCLEOTIDE SEQUENCE [LARGE SCALE GENOMIC DNA]</scope>
</reference>
<accession>D8SZB3</accession>
<dbReference type="InterPro" id="IPR020846">
    <property type="entry name" value="MFS_dom"/>
</dbReference>
<evidence type="ECO:0000313" key="8">
    <source>
        <dbReference type="EMBL" id="EFJ10179.1"/>
    </source>
</evidence>
<evidence type="ECO:0000256" key="3">
    <source>
        <dbReference type="ARBA" id="ARBA00022692"/>
    </source>
</evidence>
<feature type="transmembrane region" description="Helical" evidence="6">
    <location>
        <begin position="353"/>
        <end position="371"/>
    </location>
</feature>
<dbReference type="eggNOG" id="KOG2615">
    <property type="taxonomic scope" value="Eukaryota"/>
</dbReference>
<dbReference type="FunCoup" id="D8SZB3">
    <property type="interactions" value="1739"/>
</dbReference>
<evidence type="ECO:0000256" key="6">
    <source>
        <dbReference type="SAM" id="Phobius"/>
    </source>
</evidence>
<keyword evidence="4 6" id="KW-1133">Transmembrane helix</keyword>
<feature type="transmembrane region" description="Helical" evidence="6">
    <location>
        <begin position="121"/>
        <end position="140"/>
    </location>
</feature>
<feature type="transmembrane region" description="Helical" evidence="6">
    <location>
        <begin position="49"/>
        <end position="75"/>
    </location>
</feature>
<organism evidence="9">
    <name type="scientific">Selaginella moellendorffii</name>
    <name type="common">Spikemoss</name>
    <dbReference type="NCBI Taxonomy" id="88036"/>
    <lineage>
        <taxon>Eukaryota</taxon>
        <taxon>Viridiplantae</taxon>
        <taxon>Streptophyta</taxon>
        <taxon>Embryophyta</taxon>
        <taxon>Tracheophyta</taxon>
        <taxon>Lycopodiopsida</taxon>
        <taxon>Selaginellales</taxon>
        <taxon>Selaginellaceae</taxon>
        <taxon>Selaginella</taxon>
    </lineage>
</organism>
<dbReference type="PROSITE" id="PS50850">
    <property type="entry name" value="MFS"/>
    <property type="match status" value="1"/>
</dbReference>
<dbReference type="Gene3D" id="1.20.1250.20">
    <property type="entry name" value="MFS general substrate transporter like domains"/>
    <property type="match status" value="1"/>
</dbReference>
<dbReference type="Pfam" id="PF07690">
    <property type="entry name" value="MFS_1"/>
    <property type="match status" value="1"/>
</dbReference>
<dbReference type="Proteomes" id="UP000001514">
    <property type="component" value="Unassembled WGS sequence"/>
</dbReference>